<evidence type="ECO:0000313" key="2">
    <source>
        <dbReference type="Proteomes" id="UP000283928"/>
    </source>
</evidence>
<dbReference type="Proteomes" id="UP000283928">
    <property type="component" value="Unassembled WGS sequence"/>
</dbReference>
<dbReference type="EMBL" id="QSKO01000014">
    <property type="protein sequence ID" value="RHE73575.1"/>
    <property type="molecule type" value="Genomic_DNA"/>
</dbReference>
<gene>
    <name evidence="1" type="ORF">DW723_10475</name>
</gene>
<evidence type="ECO:0008006" key="3">
    <source>
        <dbReference type="Google" id="ProtNLM"/>
    </source>
</evidence>
<organism evidence="1 2">
    <name type="scientific">Blautia obeum</name>
    <dbReference type="NCBI Taxonomy" id="40520"/>
    <lineage>
        <taxon>Bacteria</taxon>
        <taxon>Bacillati</taxon>
        <taxon>Bacillota</taxon>
        <taxon>Clostridia</taxon>
        <taxon>Lachnospirales</taxon>
        <taxon>Lachnospiraceae</taxon>
        <taxon>Blautia</taxon>
    </lineage>
</organism>
<protein>
    <recommendedName>
        <fullName evidence="3">HK97 gp10 family phage protein</fullName>
    </recommendedName>
</protein>
<dbReference type="RefSeq" id="WP_151190218.1">
    <property type="nucleotide sequence ID" value="NZ_JAQEBC010000002.1"/>
</dbReference>
<accession>A0A414KCR2</accession>
<dbReference type="AlphaFoldDB" id="A0A414KCR2"/>
<comment type="caution">
    <text evidence="1">The sequence shown here is derived from an EMBL/GenBank/DDBJ whole genome shotgun (WGS) entry which is preliminary data.</text>
</comment>
<proteinExistence type="predicted"/>
<sequence>MSKTFTSFGALKTALQQELVTAMNETIDKSFQDAHTNIDEFYASPEGRYHRIGQLGESPESEVYGGGDSVTGIVRLDTGYRYNPSGRDTQTIYGYAESGGLLGNGGFWAKTKEDVKNNTTEIFGKHFN</sequence>
<name>A0A414KCR2_9FIRM</name>
<reference evidence="1 2" key="1">
    <citation type="submission" date="2018-08" db="EMBL/GenBank/DDBJ databases">
        <title>A genome reference for cultivated species of the human gut microbiota.</title>
        <authorList>
            <person name="Zou Y."/>
            <person name="Xue W."/>
            <person name="Luo G."/>
        </authorList>
    </citation>
    <scope>NUCLEOTIDE SEQUENCE [LARGE SCALE GENOMIC DNA]</scope>
    <source>
        <strain evidence="1 2">AM27-32LB</strain>
    </source>
</reference>
<evidence type="ECO:0000313" key="1">
    <source>
        <dbReference type="EMBL" id="RHE73575.1"/>
    </source>
</evidence>